<dbReference type="AlphaFoldDB" id="A0A2T7PE93"/>
<evidence type="ECO:0000313" key="1">
    <source>
        <dbReference type="EMBL" id="PVD31732.1"/>
    </source>
</evidence>
<dbReference type="Proteomes" id="UP000245119">
    <property type="component" value="Linkage Group LG4"/>
</dbReference>
<accession>A0A2T7PE93</accession>
<protein>
    <submittedName>
        <fullName evidence="1">Uncharacterized protein</fullName>
    </submittedName>
</protein>
<gene>
    <name evidence="1" type="ORF">C0Q70_07150</name>
</gene>
<comment type="caution">
    <text evidence="1">The sequence shown here is derived from an EMBL/GenBank/DDBJ whole genome shotgun (WGS) entry which is preliminary data.</text>
</comment>
<sequence length="87" mass="9933">MSQAGEIYVMLLKSFARAHVRYEDRERAAIQPWAFPALGRHNEVTVEARKYRGGDESFVHTMEMSYPGDQGAKPSAKVRLTRHNLVD</sequence>
<keyword evidence="2" id="KW-1185">Reference proteome</keyword>
<organism evidence="1 2">
    <name type="scientific">Pomacea canaliculata</name>
    <name type="common">Golden apple snail</name>
    <dbReference type="NCBI Taxonomy" id="400727"/>
    <lineage>
        <taxon>Eukaryota</taxon>
        <taxon>Metazoa</taxon>
        <taxon>Spiralia</taxon>
        <taxon>Lophotrochozoa</taxon>
        <taxon>Mollusca</taxon>
        <taxon>Gastropoda</taxon>
        <taxon>Caenogastropoda</taxon>
        <taxon>Architaenioglossa</taxon>
        <taxon>Ampullarioidea</taxon>
        <taxon>Ampullariidae</taxon>
        <taxon>Pomacea</taxon>
    </lineage>
</organism>
<proteinExistence type="predicted"/>
<name>A0A2T7PE93_POMCA</name>
<evidence type="ECO:0000313" key="2">
    <source>
        <dbReference type="Proteomes" id="UP000245119"/>
    </source>
</evidence>
<dbReference type="EMBL" id="PZQS01000004">
    <property type="protein sequence ID" value="PVD31732.1"/>
    <property type="molecule type" value="Genomic_DNA"/>
</dbReference>
<reference evidence="1 2" key="1">
    <citation type="submission" date="2018-04" db="EMBL/GenBank/DDBJ databases">
        <title>The genome of golden apple snail Pomacea canaliculata provides insight into stress tolerance and invasive adaptation.</title>
        <authorList>
            <person name="Liu C."/>
            <person name="Liu B."/>
            <person name="Ren Y."/>
            <person name="Zhang Y."/>
            <person name="Wang H."/>
            <person name="Li S."/>
            <person name="Jiang F."/>
            <person name="Yin L."/>
            <person name="Zhang G."/>
            <person name="Qian W."/>
            <person name="Fan W."/>
        </authorList>
    </citation>
    <scope>NUCLEOTIDE SEQUENCE [LARGE SCALE GENOMIC DNA]</scope>
    <source>
        <strain evidence="1">SZHN2017</strain>
        <tissue evidence="1">Muscle</tissue>
    </source>
</reference>